<dbReference type="EMBL" id="ATJV01000048">
    <property type="protein sequence ID" value="EPZ16188.1"/>
    <property type="molecule type" value="Genomic_DNA"/>
</dbReference>
<name>T0B051_9RHOO</name>
<accession>T0B051</accession>
<dbReference type="STRING" id="1348657.M622_03145"/>
<reference evidence="1 2" key="1">
    <citation type="submission" date="2013-06" db="EMBL/GenBank/DDBJ databases">
        <title>Draft genome sequence of Thauera terpenica.</title>
        <authorList>
            <person name="Liu B."/>
            <person name="Frostegard A.H."/>
            <person name="Shapleigh J.P."/>
        </authorList>
    </citation>
    <scope>NUCLEOTIDE SEQUENCE [LARGE SCALE GENOMIC DNA]</scope>
    <source>
        <strain evidence="1 2">58Eu</strain>
    </source>
</reference>
<dbReference type="PATRIC" id="fig|1348657.5.peg.1604"/>
<evidence type="ECO:0000313" key="2">
    <source>
        <dbReference type="Proteomes" id="UP000015455"/>
    </source>
</evidence>
<proteinExistence type="predicted"/>
<evidence type="ECO:0000313" key="1">
    <source>
        <dbReference type="EMBL" id="EPZ16188.1"/>
    </source>
</evidence>
<gene>
    <name evidence="1" type="ORF">M622_03145</name>
</gene>
<organism evidence="1 2">
    <name type="scientific">Thauera terpenica 58Eu</name>
    <dbReference type="NCBI Taxonomy" id="1348657"/>
    <lineage>
        <taxon>Bacteria</taxon>
        <taxon>Pseudomonadati</taxon>
        <taxon>Pseudomonadota</taxon>
        <taxon>Betaproteobacteria</taxon>
        <taxon>Rhodocyclales</taxon>
        <taxon>Zoogloeaceae</taxon>
        <taxon>Thauera</taxon>
    </lineage>
</organism>
<protein>
    <submittedName>
        <fullName evidence="1">Uncharacterized protein</fullName>
    </submittedName>
</protein>
<sequence length="43" mass="4869">MRRQRRPSPCSSSQHHPPAFADSVFEICAEAAPANEINIDIRY</sequence>
<dbReference type="AlphaFoldDB" id="T0B051"/>
<dbReference type="Proteomes" id="UP000015455">
    <property type="component" value="Unassembled WGS sequence"/>
</dbReference>
<keyword evidence="2" id="KW-1185">Reference proteome</keyword>
<comment type="caution">
    <text evidence="1">The sequence shown here is derived from an EMBL/GenBank/DDBJ whole genome shotgun (WGS) entry which is preliminary data.</text>
</comment>